<evidence type="ECO:0000313" key="2">
    <source>
        <dbReference type="EMBL" id="WPA98367.1"/>
    </source>
</evidence>
<dbReference type="Proteomes" id="UP000230605">
    <property type="component" value="Chromosome 2"/>
</dbReference>
<evidence type="ECO:0000313" key="1">
    <source>
        <dbReference type="EMBL" id="PIA98106.1"/>
    </source>
</evidence>
<keyword evidence="4" id="KW-1185">Reference proteome</keyword>
<name>A0A2G5HZZ3_CERBT</name>
<evidence type="ECO:0000313" key="3">
    <source>
        <dbReference type="Proteomes" id="UP000230605"/>
    </source>
</evidence>
<accession>A0A2G5HZZ3</accession>
<dbReference type="OrthoDB" id="2561193at2759"/>
<reference evidence="1 3" key="1">
    <citation type="submission" date="2015-10" db="EMBL/GenBank/DDBJ databases">
        <title>The cercosporin biosynthetic gene cluster was horizontally transferred to several fungal lineages and shown to be expanded in Cercospora beticola based on microsynteny with recipient genomes.</title>
        <authorList>
            <person name="De Jonge R."/>
            <person name="Ebert M.K."/>
            <person name="Suttle J.C."/>
            <person name="Jurick Ii W.M."/>
            <person name="Secor G.A."/>
            <person name="Thomma B.P."/>
            <person name="Van De Peer Y."/>
            <person name="Bolton M.D."/>
        </authorList>
    </citation>
    <scope>NUCLEOTIDE SEQUENCE [LARGE SCALE GENOMIC DNA]</scope>
    <source>
        <strain evidence="1 3">09-40</strain>
    </source>
</reference>
<organism evidence="1 3">
    <name type="scientific">Cercospora beticola</name>
    <name type="common">Sugarbeet leaf spot fungus</name>
    <dbReference type="NCBI Taxonomy" id="122368"/>
    <lineage>
        <taxon>Eukaryota</taxon>
        <taxon>Fungi</taxon>
        <taxon>Dikarya</taxon>
        <taxon>Ascomycota</taxon>
        <taxon>Pezizomycotina</taxon>
        <taxon>Dothideomycetes</taxon>
        <taxon>Dothideomycetidae</taxon>
        <taxon>Mycosphaerellales</taxon>
        <taxon>Mycosphaerellaceae</taxon>
        <taxon>Cercospora</taxon>
    </lineage>
</organism>
<dbReference type="EMBL" id="CP134185">
    <property type="protein sequence ID" value="WPA98367.1"/>
    <property type="molecule type" value="Genomic_DNA"/>
</dbReference>
<sequence length="196" mass="21742">MSSSAQPSNFQVPPFHRLLSFYSNRNPYDSQTIRLQDSIKGNLALGLDFPVACAVALGRHLFLRNVGFFSLSVFVPKVSWRTTPLEGLQVDEKKAYTCSELVGEARKQNLGVMGVVECAGLWSLAADVHTGLVKGEDVEGFKRGTVFKNLEQRRKDRSQVLPLWRGGPISVAGHSWVVGRMFGVEVYLADGERKED</sequence>
<gene>
    <name evidence="1" type="ORF">CB0940_05782</name>
    <name evidence="2" type="ORF">RHO25_002979</name>
</gene>
<protein>
    <submittedName>
        <fullName evidence="1">Uncharacterized protein</fullName>
    </submittedName>
</protein>
<reference evidence="2 4" key="2">
    <citation type="submission" date="2023-09" db="EMBL/GenBank/DDBJ databases">
        <title>Complete-Gapless Cercospora beticola genome.</title>
        <authorList>
            <person name="Wyatt N.A."/>
            <person name="Spanner R.E."/>
            <person name="Bolton M.D."/>
        </authorList>
    </citation>
    <scope>NUCLEOTIDE SEQUENCE [LARGE SCALE GENOMIC DNA]</scope>
    <source>
        <strain evidence="2">Cb09-40</strain>
    </source>
</reference>
<dbReference type="EMBL" id="LKMD01000102">
    <property type="protein sequence ID" value="PIA98106.1"/>
    <property type="molecule type" value="Genomic_DNA"/>
</dbReference>
<dbReference type="AlphaFoldDB" id="A0A2G5HZZ3"/>
<proteinExistence type="predicted"/>
<dbReference type="Proteomes" id="UP001302367">
    <property type="component" value="Chromosome 2"/>
</dbReference>
<evidence type="ECO:0000313" key="4">
    <source>
        <dbReference type="Proteomes" id="UP001302367"/>
    </source>
</evidence>